<dbReference type="PROSITE" id="PS00521">
    <property type="entry name" value="P5CR"/>
    <property type="match status" value="1"/>
</dbReference>
<evidence type="ECO:0000256" key="1">
    <source>
        <dbReference type="ARBA" id="ARBA00005525"/>
    </source>
</evidence>
<dbReference type="Gene3D" id="3.40.50.720">
    <property type="entry name" value="NAD(P)-binding Rossmann-like Domain"/>
    <property type="match status" value="1"/>
</dbReference>
<dbReference type="PANTHER" id="PTHR11645">
    <property type="entry name" value="PYRROLINE-5-CARBOXYLATE REDUCTASE"/>
    <property type="match status" value="1"/>
</dbReference>
<dbReference type="FunFam" id="1.10.3730.10:FF:000001">
    <property type="entry name" value="Pyrroline-5-carboxylate reductase"/>
    <property type="match status" value="1"/>
</dbReference>
<comment type="subcellular location">
    <subcellularLocation>
        <location evidence="4">Cytoplasm</location>
    </subcellularLocation>
</comment>
<organism evidence="6 7">
    <name type="scientific">Sphingobium cupriresistens LL01</name>
    <dbReference type="NCBI Taxonomy" id="1420583"/>
    <lineage>
        <taxon>Bacteria</taxon>
        <taxon>Pseudomonadati</taxon>
        <taxon>Pseudomonadota</taxon>
        <taxon>Alphaproteobacteria</taxon>
        <taxon>Sphingomonadales</taxon>
        <taxon>Sphingomonadaceae</taxon>
        <taxon>Sphingobium</taxon>
    </lineage>
</organism>
<dbReference type="PIRSF" id="PIRSF000193">
    <property type="entry name" value="Pyrrol-5-carb_rd"/>
    <property type="match status" value="1"/>
</dbReference>
<evidence type="ECO:0000256" key="2">
    <source>
        <dbReference type="ARBA" id="ARBA00022857"/>
    </source>
</evidence>
<keyword evidence="2 4" id="KW-0521">NADP</keyword>
<dbReference type="InterPro" id="IPR000304">
    <property type="entry name" value="Pyrroline-COOH_reductase"/>
</dbReference>
<dbReference type="Pfam" id="PF14748">
    <property type="entry name" value="P5CR_dimer"/>
    <property type="match status" value="1"/>
</dbReference>
<dbReference type="SUPFAM" id="SSF51735">
    <property type="entry name" value="NAD(P)-binding Rossmann-fold domains"/>
    <property type="match status" value="1"/>
</dbReference>
<protein>
    <recommendedName>
        <fullName evidence="4">Pyrroline-5-carboxylate reductase</fullName>
        <shortName evidence="4">P5C reductase</shortName>
        <shortName evidence="4">P5CR</shortName>
        <ecNumber evidence="4">1.5.1.2</ecNumber>
    </recommendedName>
    <alternativeName>
        <fullName evidence="4">PCA reductase</fullName>
    </alternativeName>
</protein>
<comment type="catalytic activity">
    <reaction evidence="4">
        <text>L-proline + NAD(+) = (S)-1-pyrroline-5-carboxylate + NADH + 2 H(+)</text>
        <dbReference type="Rhea" id="RHEA:14105"/>
        <dbReference type="ChEBI" id="CHEBI:15378"/>
        <dbReference type="ChEBI" id="CHEBI:17388"/>
        <dbReference type="ChEBI" id="CHEBI:57540"/>
        <dbReference type="ChEBI" id="CHEBI:57945"/>
        <dbReference type="ChEBI" id="CHEBI:60039"/>
        <dbReference type="EC" id="1.5.1.2"/>
    </reaction>
</comment>
<dbReference type="PATRIC" id="fig|1420583.3.peg.2461"/>
<comment type="caution">
    <text evidence="6">The sequence shown here is derived from an EMBL/GenBank/DDBJ whole genome shotgun (WGS) entry which is preliminary data.</text>
</comment>
<sequence length="275" mass="28577">MTQTGVDHPFPDHLFLVGCGNMAGQMLSRWLDCGLDRERVTVLRPSGRPVTDGVAVMTDYPAALPAGTTVLLGMKPYQIADVAVALAPLCVADTRIVSILAGTTLADLRARFPVARDIVRAMPNLPVGLGEGVTALFTDDVTSAQAKMDVAALIEPLGLVEWIADEALFNQVTALSGCGPAFLFRFVDALAQAGEAIGIPADQAARMALATVQGSANMAARANDGPGVLADRVASPGGMTREGLNALDADDRLLTLLIDTLAAARDRGEAMARGA</sequence>
<proteinExistence type="inferred from homology"/>
<reference evidence="6 7" key="1">
    <citation type="journal article" date="2015" name="G3 (Bethesda)">
        <title>Insights into Ongoing Evolution of the Hexachlorocyclohexane Catabolic Pathway from Comparative Genomics of Ten Sphingomonadaceae Strains.</title>
        <authorList>
            <person name="Pearce S.L."/>
            <person name="Oakeshott J.G."/>
            <person name="Pandey G."/>
        </authorList>
    </citation>
    <scope>NUCLEOTIDE SEQUENCE [LARGE SCALE GENOMIC DNA]</scope>
    <source>
        <strain evidence="6 7">LL01</strain>
    </source>
</reference>
<dbReference type="GO" id="GO:0005737">
    <property type="term" value="C:cytoplasm"/>
    <property type="evidence" value="ECO:0007669"/>
    <property type="project" value="UniProtKB-SubCell"/>
</dbReference>
<feature type="domain" description="Pyrroline-5-carboxylate reductase dimerisation" evidence="5">
    <location>
        <begin position="166"/>
        <end position="270"/>
    </location>
</feature>
<comment type="function">
    <text evidence="4">Catalyzes the reduction of 1-pyrroline-5-carboxylate (PCA) to L-proline.</text>
</comment>
<name>A0A0J8AMB4_9SPHN</name>
<dbReference type="EMBL" id="JACT01000002">
    <property type="protein sequence ID" value="KMS55705.1"/>
    <property type="molecule type" value="Genomic_DNA"/>
</dbReference>
<evidence type="ECO:0000259" key="5">
    <source>
        <dbReference type="Pfam" id="PF14748"/>
    </source>
</evidence>
<evidence type="ECO:0000256" key="3">
    <source>
        <dbReference type="ARBA" id="ARBA00023002"/>
    </source>
</evidence>
<dbReference type="InterPro" id="IPR029036">
    <property type="entry name" value="P5CR_dimer"/>
</dbReference>
<dbReference type="UniPathway" id="UPA00098">
    <property type="reaction ID" value="UER00361"/>
</dbReference>
<comment type="similarity">
    <text evidence="1 4">Belongs to the pyrroline-5-carboxylate reductase family.</text>
</comment>
<dbReference type="HAMAP" id="MF_01925">
    <property type="entry name" value="P5C_reductase"/>
    <property type="match status" value="1"/>
</dbReference>
<dbReference type="SUPFAM" id="SSF48179">
    <property type="entry name" value="6-phosphogluconate dehydrogenase C-terminal domain-like"/>
    <property type="match status" value="1"/>
</dbReference>
<dbReference type="PANTHER" id="PTHR11645:SF0">
    <property type="entry name" value="PYRROLINE-5-CARBOXYLATE REDUCTASE 3"/>
    <property type="match status" value="1"/>
</dbReference>
<accession>A0A0J8AMB4</accession>
<keyword evidence="4" id="KW-0963">Cytoplasm</keyword>
<evidence type="ECO:0000313" key="6">
    <source>
        <dbReference type="EMBL" id="KMS55705.1"/>
    </source>
</evidence>
<keyword evidence="7" id="KW-1185">Reference proteome</keyword>
<dbReference type="Gene3D" id="1.10.3730.10">
    <property type="entry name" value="ProC C-terminal domain-like"/>
    <property type="match status" value="1"/>
</dbReference>
<dbReference type="InterPro" id="IPR053790">
    <property type="entry name" value="P5CR-like_CS"/>
</dbReference>
<dbReference type="AlphaFoldDB" id="A0A0J8AMB4"/>
<keyword evidence="4" id="KW-0641">Proline biosynthesis</keyword>
<dbReference type="Proteomes" id="UP000052232">
    <property type="component" value="Unassembled WGS sequence"/>
</dbReference>
<dbReference type="InterPro" id="IPR036291">
    <property type="entry name" value="NAD(P)-bd_dom_sf"/>
</dbReference>
<comment type="pathway">
    <text evidence="4">Amino-acid biosynthesis; L-proline biosynthesis; L-proline from L-glutamate 5-semialdehyde: step 1/1.</text>
</comment>
<keyword evidence="4" id="KW-0028">Amino-acid biosynthesis</keyword>
<keyword evidence="3 4" id="KW-0560">Oxidoreductase</keyword>
<comment type="catalytic activity">
    <reaction evidence="4">
        <text>L-proline + NADP(+) = (S)-1-pyrroline-5-carboxylate + NADPH + 2 H(+)</text>
        <dbReference type="Rhea" id="RHEA:14109"/>
        <dbReference type="ChEBI" id="CHEBI:15378"/>
        <dbReference type="ChEBI" id="CHEBI:17388"/>
        <dbReference type="ChEBI" id="CHEBI:57783"/>
        <dbReference type="ChEBI" id="CHEBI:58349"/>
        <dbReference type="ChEBI" id="CHEBI:60039"/>
        <dbReference type="EC" id="1.5.1.2"/>
    </reaction>
</comment>
<evidence type="ECO:0000256" key="4">
    <source>
        <dbReference type="HAMAP-Rule" id="MF_01925"/>
    </source>
</evidence>
<gene>
    <name evidence="4" type="primary">proC</name>
    <name evidence="6" type="ORF">V473_13270</name>
</gene>
<dbReference type="STRING" id="1420583.V473_13270"/>
<dbReference type="EC" id="1.5.1.2" evidence="4"/>
<dbReference type="GO" id="GO:0055129">
    <property type="term" value="P:L-proline biosynthetic process"/>
    <property type="evidence" value="ECO:0007669"/>
    <property type="project" value="UniProtKB-UniRule"/>
</dbReference>
<dbReference type="GO" id="GO:0004735">
    <property type="term" value="F:pyrroline-5-carboxylate reductase activity"/>
    <property type="evidence" value="ECO:0007669"/>
    <property type="project" value="UniProtKB-UniRule"/>
</dbReference>
<dbReference type="InterPro" id="IPR008927">
    <property type="entry name" value="6-PGluconate_DH-like_C_sf"/>
</dbReference>
<evidence type="ECO:0000313" key="7">
    <source>
        <dbReference type="Proteomes" id="UP000052232"/>
    </source>
</evidence>
<dbReference type="RefSeq" id="WP_066604189.1">
    <property type="nucleotide sequence ID" value="NZ_KQ130434.1"/>
</dbReference>